<evidence type="ECO:0000313" key="2">
    <source>
        <dbReference type="Proteomes" id="UP000799324"/>
    </source>
</evidence>
<evidence type="ECO:0000313" key="1">
    <source>
        <dbReference type="EMBL" id="KAF2660305.1"/>
    </source>
</evidence>
<sequence>MDEGTARHPPPPSSEYRSLLMAPRVQSTTVLTARLMTRTEESRPQSASFEGLFQARIASRRLTVSVACKCPARVPYHASISALGYEHDDTHQTINLGGHTQRTSQSGTAATTSGRFVPLDAITQFAHQGQRNMAPIKAPENVCSCRPQNDNLCVLHASPRHACLVRYSIYPR</sequence>
<name>A0A6A6TJW2_9PLEO</name>
<gene>
    <name evidence="1" type="ORF">K491DRAFT_688348</name>
</gene>
<keyword evidence="2" id="KW-1185">Reference proteome</keyword>
<proteinExistence type="predicted"/>
<organism evidence="1 2">
    <name type="scientific">Lophiostoma macrostomum CBS 122681</name>
    <dbReference type="NCBI Taxonomy" id="1314788"/>
    <lineage>
        <taxon>Eukaryota</taxon>
        <taxon>Fungi</taxon>
        <taxon>Dikarya</taxon>
        <taxon>Ascomycota</taxon>
        <taxon>Pezizomycotina</taxon>
        <taxon>Dothideomycetes</taxon>
        <taxon>Pleosporomycetidae</taxon>
        <taxon>Pleosporales</taxon>
        <taxon>Lophiostomataceae</taxon>
        <taxon>Lophiostoma</taxon>
    </lineage>
</organism>
<dbReference type="Proteomes" id="UP000799324">
    <property type="component" value="Unassembled WGS sequence"/>
</dbReference>
<reference evidence="1" key="1">
    <citation type="journal article" date="2020" name="Stud. Mycol.">
        <title>101 Dothideomycetes genomes: a test case for predicting lifestyles and emergence of pathogens.</title>
        <authorList>
            <person name="Haridas S."/>
            <person name="Albert R."/>
            <person name="Binder M."/>
            <person name="Bloem J."/>
            <person name="Labutti K."/>
            <person name="Salamov A."/>
            <person name="Andreopoulos B."/>
            <person name="Baker S."/>
            <person name="Barry K."/>
            <person name="Bills G."/>
            <person name="Bluhm B."/>
            <person name="Cannon C."/>
            <person name="Castanera R."/>
            <person name="Culley D."/>
            <person name="Daum C."/>
            <person name="Ezra D."/>
            <person name="Gonzalez J."/>
            <person name="Henrissat B."/>
            <person name="Kuo A."/>
            <person name="Liang C."/>
            <person name="Lipzen A."/>
            <person name="Lutzoni F."/>
            <person name="Magnuson J."/>
            <person name="Mondo S."/>
            <person name="Nolan M."/>
            <person name="Ohm R."/>
            <person name="Pangilinan J."/>
            <person name="Park H.-J."/>
            <person name="Ramirez L."/>
            <person name="Alfaro M."/>
            <person name="Sun H."/>
            <person name="Tritt A."/>
            <person name="Yoshinaga Y."/>
            <person name="Zwiers L.-H."/>
            <person name="Turgeon B."/>
            <person name="Goodwin S."/>
            <person name="Spatafora J."/>
            <person name="Crous P."/>
            <person name="Grigoriev I."/>
        </authorList>
    </citation>
    <scope>NUCLEOTIDE SEQUENCE</scope>
    <source>
        <strain evidence="1">CBS 122681</strain>
    </source>
</reference>
<dbReference type="AlphaFoldDB" id="A0A6A6TJW2"/>
<accession>A0A6A6TJW2</accession>
<dbReference type="EMBL" id="MU004300">
    <property type="protein sequence ID" value="KAF2660305.1"/>
    <property type="molecule type" value="Genomic_DNA"/>
</dbReference>
<protein>
    <submittedName>
        <fullName evidence="1">Uncharacterized protein</fullName>
    </submittedName>
</protein>